<dbReference type="PROSITE" id="PS52002">
    <property type="entry name" value="SM"/>
    <property type="match status" value="1"/>
</dbReference>
<organism evidence="5 6">
    <name type="scientific">Tetraparma gracilis</name>
    <dbReference type="NCBI Taxonomy" id="2962635"/>
    <lineage>
        <taxon>Eukaryota</taxon>
        <taxon>Sar</taxon>
        <taxon>Stramenopiles</taxon>
        <taxon>Ochrophyta</taxon>
        <taxon>Bolidophyceae</taxon>
        <taxon>Parmales</taxon>
        <taxon>Triparmaceae</taxon>
        <taxon>Tetraparma</taxon>
    </lineage>
</organism>
<name>A0ABQ6N4D2_9STRA</name>
<gene>
    <name evidence="5" type="ORF">TeGR_g3864</name>
</gene>
<dbReference type="EMBL" id="BRYB01002102">
    <property type="protein sequence ID" value="GMI39722.1"/>
    <property type="molecule type" value="Genomic_DNA"/>
</dbReference>
<comment type="caution">
    <text evidence="5">The sequence shown here is derived from an EMBL/GenBank/DDBJ whole genome shotgun (WGS) entry which is preliminary data.</text>
</comment>
<proteinExistence type="inferred from homology"/>
<dbReference type="InterPro" id="IPR047575">
    <property type="entry name" value="Sm"/>
</dbReference>
<feature type="domain" description="Sm" evidence="4">
    <location>
        <begin position="5"/>
        <end position="81"/>
    </location>
</feature>
<dbReference type="PANTHER" id="PTHR10553">
    <property type="entry name" value="SMALL NUCLEAR RIBONUCLEOPROTEIN"/>
    <property type="match status" value="1"/>
</dbReference>
<protein>
    <recommendedName>
        <fullName evidence="4">Sm domain-containing protein</fullName>
    </recommendedName>
</protein>
<evidence type="ECO:0000256" key="2">
    <source>
        <dbReference type="ARBA" id="ARBA00023274"/>
    </source>
</evidence>
<keyword evidence="6" id="KW-1185">Reference proteome</keyword>
<dbReference type="PANTHER" id="PTHR10553:SF5">
    <property type="entry name" value="U6 SNRNA-ASSOCIATED SM-LIKE PROTEIN LSM7"/>
    <property type="match status" value="1"/>
</dbReference>
<evidence type="ECO:0000259" key="4">
    <source>
        <dbReference type="PROSITE" id="PS52002"/>
    </source>
</evidence>
<evidence type="ECO:0000256" key="3">
    <source>
        <dbReference type="SAM" id="MobiDB-lite"/>
    </source>
</evidence>
<feature type="compositionally biased region" description="Acidic residues" evidence="3">
    <location>
        <begin position="85"/>
        <end position="99"/>
    </location>
</feature>
<feature type="region of interest" description="Disordered" evidence="3">
    <location>
        <begin position="77"/>
        <end position="99"/>
    </location>
</feature>
<dbReference type="SUPFAM" id="SSF50182">
    <property type="entry name" value="Sm-like ribonucleoproteins"/>
    <property type="match status" value="1"/>
</dbReference>
<dbReference type="PIRSF" id="PIRSF037188">
    <property type="entry name" value="U6_snRNA_Lsm7"/>
    <property type="match status" value="1"/>
</dbReference>
<evidence type="ECO:0000313" key="5">
    <source>
        <dbReference type="EMBL" id="GMI39722.1"/>
    </source>
</evidence>
<dbReference type="InterPro" id="IPR010920">
    <property type="entry name" value="LSM_dom_sf"/>
</dbReference>
<sequence length="99" mass="10811">MSKQKSILQLAESLDKEVYVQFTGGRQLKGTLKGYDELINLVLDDTVETVTLGDGTTRERKLGLVVGRGTQVAVVEPGEGREEIENPFDGDEEEEAAEA</sequence>
<dbReference type="Pfam" id="PF01423">
    <property type="entry name" value="LSM"/>
    <property type="match status" value="1"/>
</dbReference>
<dbReference type="InterPro" id="IPR044641">
    <property type="entry name" value="Lsm7/SmG-like"/>
</dbReference>
<evidence type="ECO:0000256" key="1">
    <source>
        <dbReference type="ARBA" id="ARBA00006850"/>
    </source>
</evidence>
<dbReference type="Proteomes" id="UP001165060">
    <property type="component" value="Unassembled WGS sequence"/>
</dbReference>
<dbReference type="Gene3D" id="2.30.30.100">
    <property type="match status" value="1"/>
</dbReference>
<evidence type="ECO:0000313" key="6">
    <source>
        <dbReference type="Proteomes" id="UP001165060"/>
    </source>
</evidence>
<dbReference type="SMART" id="SM00651">
    <property type="entry name" value="Sm"/>
    <property type="match status" value="1"/>
</dbReference>
<dbReference type="InterPro" id="IPR001163">
    <property type="entry name" value="Sm_dom_euk/arc"/>
</dbReference>
<reference evidence="5 6" key="1">
    <citation type="journal article" date="2023" name="Commun. Biol.">
        <title>Genome analysis of Parmales, the sister group of diatoms, reveals the evolutionary specialization of diatoms from phago-mixotrophs to photoautotrophs.</title>
        <authorList>
            <person name="Ban H."/>
            <person name="Sato S."/>
            <person name="Yoshikawa S."/>
            <person name="Yamada K."/>
            <person name="Nakamura Y."/>
            <person name="Ichinomiya M."/>
            <person name="Sato N."/>
            <person name="Blanc-Mathieu R."/>
            <person name="Endo H."/>
            <person name="Kuwata A."/>
            <person name="Ogata H."/>
        </authorList>
    </citation>
    <scope>NUCLEOTIDE SEQUENCE [LARGE SCALE GENOMIC DNA]</scope>
</reference>
<keyword evidence="2" id="KW-0687">Ribonucleoprotein</keyword>
<accession>A0ABQ6N4D2</accession>
<comment type="similarity">
    <text evidence="1">Belongs to the snRNP Sm proteins family.</text>
</comment>